<sequence>MDPNEIRQGWQRTLPVALISIAVP</sequence>
<protein>
    <submittedName>
        <fullName evidence="1">Uncharacterized protein</fullName>
    </submittedName>
</protein>
<gene>
    <name evidence="1" type="ORF">GIL414_LOCUS62202</name>
</gene>
<evidence type="ECO:0000313" key="2">
    <source>
        <dbReference type="Proteomes" id="UP000681720"/>
    </source>
</evidence>
<feature type="non-terminal residue" evidence="1">
    <location>
        <position position="24"/>
    </location>
</feature>
<organism evidence="1 2">
    <name type="scientific">Rotaria magnacalcarata</name>
    <dbReference type="NCBI Taxonomy" id="392030"/>
    <lineage>
        <taxon>Eukaryota</taxon>
        <taxon>Metazoa</taxon>
        <taxon>Spiralia</taxon>
        <taxon>Gnathifera</taxon>
        <taxon>Rotifera</taxon>
        <taxon>Eurotatoria</taxon>
        <taxon>Bdelloidea</taxon>
        <taxon>Philodinida</taxon>
        <taxon>Philodinidae</taxon>
        <taxon>Rotaria</taxon>
    </lineage>
</organism>
<reference evidence="1" key="1">
    <citation type="submission" date="2021-02" db="EMBL/GenBank/DDBJ databases">
        <authorList>
            <person name="Nowell W R."/>
        </authorList>
    </citation>
    <scope>NUCLEOTIDE SEQUENCE</scope>
</reference>
<comment type="caution">
    <text evidence="1">The sequence shown here is derived from an EMBL/GenBank/DDBJ whole genome shotgun (WGS) entry which is preliminary data.</text>
</comment>
<dbReference type="Proteomes" id="UP000681720">
    <property type="component" value="Unassembled WGS sequence"/>
</dbReference>
<name>A0A8S3EXE1_9BILA</name>
<dbReference type="EMBL" id="CAJOBJ010248872">
    <property type="protein sequence ID" value="CAF5090241.1"/>
    <property type="molecule type" value="Genomic_DNA"/>
</dbReference>
<accession>A0A8S3EXE1</accession>
<dbReference type="AlphaFoldDB" id="A0A8S3EXE1"/>
<proteinExistence type="predicted"/>
<evidence type="ECO:0000313" key="1">
    <source>
        <dbReference type="EMBL" id="CAF5090241.1"/>
    </source>
</evidence>